<dbReference type="PANTHER" id="PTHR34197:SF2">
    <property type="entry name" value="OS04G0591300 PROTEIN"/>
    <property type="match status" value="1"/>
</dbReference>
<reference evidence="1" key="1">
    <citation type="journal article" date="2014" name="Nat. Commun.">
        <title>The tobacco genome sequence and its comparison with those of tomato and potato.</title>
        <authorList>
            <person name="Sierro N."/>
            <person name="Battey J.N."/>
            <person name="Ouadi S."/>
            <person name="Bakaher N."/>
            <person name="Bovet L."/>
            <person name="Willig A."/>
            <person name="Goepfert S."/>
            <person name="Peitsch M.C."/>
            <person name="Ivanov N.V."/>
        </authorList>
    </citation>
    <scope>NUCLEOTIDE SEQUENCE [LARGE SCALE GENOMIC DNA]</scope>
</reference>
<dbReference type="OMA" id="CGFIGVC"/>
<dbReference type="Pfam" id="PF05340">
    <property type="entry name" value="DUF740"/>
    <property type="match status" value="1"/>
</dbReference>
<dbReference type="PANTHER" id="PTHR34197">
    <property type="entry name" value="OS04G0591300 PROTEIN"/>
    <property type="match status" value="1"/>
</dbReference>
<dbReference type="STRING" id="4097.A0A1S3ZWE4"/>
<dbReference type="GeneID" id="107791157"/>
<protein>
    <recommendedName>
        <fullName evidence="3">Suppressor protein SRP40-like</fullName>
    </recommendedName>
</protein>
<dbReference type="InterPro" id="IPR008004">
    <property type="entry name" value="OCTOPUS-like"/>
</dbReference>
<dbReference type="PaxDb" id="4097-A0A1S3ZWE4"/>
<keyword evidence="1" id="KW-1185">Reference proteome</keyword>
<gene>
    <name evidence="2" type="primary">LOC107791157</name>
</gene>
<proteinExistence type="predicted"/>
<name>A0A1S3ZWE4_TOBAC</name>
<evidence type="ECO:0008006" key="3">
    <source>
        <dbReference type="Google" id="ProtNLM"/>
    </source>
</evidence>
<dbReference type="OrthoDB" id="691764at2759"/>
<dbReference type="AlphaFoldDB" id="A0A1S3ZWE4"/>
<reference evidence="2" key="2">
    <citation type="submission" date="2025-08" db="UniProtKB">
        <authorList>
            <consortium name="RefSeq"/>
        </authorList>
    </citation>
    <scope>IDENTIFICATION</scope>
</reference>
<organism evidence="1 2">
    <name type="scientific">Nicotiana tabacum</name>
    <name type="common">Common tobacco</name>
    <dbReference type="NCBI Taxonomy" id="4097"/>
    <lineage>
        <taxon>Eukaryota</taxon>
        <taxon>Viridiplantae</taxon>
        <taxon>Streptophyta</taxon>
        <taxon>Embryophyta</taxon>
        <taxon>Tracheophyta</taxon>
        <taxon>Spermatophyta</taxon>
        <taxon>Magnoliopsida</taxon>
        <taxon>eudicotyledons</taxon>
        <taxon>Gunneridae</taxon>
        <taxon>Pentapetalae</taxon>
        <taxon>asterids</taxon>
        <taxon>lamiids</taxon>
        <taxon>Solanales</taxon>
        <taxon>Solanaceae</taxon>
        <taxon>Nicotianoideae</taxon>
        <taxon>Nicotianeae</taxon>
        <taxon>Nicotiana</taxon>
    </lineage>
</organism>
<dbReference type="RefSeq" id="XP_016468654.1">
    <property type="nucleotide sequence ID" value="XM_016613168.1"/>
</dbReference>
<accession>A0A1S3ZWE4</accession>
<dbReference type="KEGG" id="nta:107791157"/>
<dbReference type="Proteomes" id="UP000790787">
    <property type="component" value="Chromosome 23"/>
</dbReference>
<sequence length="240" mass="26085">MMAFYLDEEEVWRCPKHPSKRRRNGVCPVCLKDRLVILCPDCANVRPCACYASASSSSSSASSSFSLFSSSSGRSGGGGGGGGGGCEGIGSVARVSKLVESEPAFQRSRSVGIPFLRSRDKNSAARRNQPPICNDKIIKTPSVWSVFKLSKSKRSGELKKEEVKGKANVKANIHHVNIINEFSDSRIDDFARMMNRSRSMSVAITSVSGAGESPSKSKGWHFPSPMKVFRQSKRSPLYRG</sequence>
<evidence type="ECO:0000313" key="1">
    <source>
        <dbReference type="Proteomes" id="UP000790787"/>
    </source>
</evidence>
<evidence type="ECO:0000313" key="2">
    <source>
        <dbReference type="RefSeq" id="XP_016468654.1"/>
    </source>
</evidence>